<protein>
    <submittedName>
        <fullName evidence="2">Uncharacterized protein</fullName>
    </submittedName>
</protein>
<feature type="compositionally biased region" description="Low complexity" evidence="1">
    <location>
        <begin position="414"/>
        <end position="425"/>
    </location>
</feature>
<evidence type="ECO:0000256" key="1">
    <source>
        <dbReference type="SAM" id="MobiDB-lite"/>
    </source>
</evidence>
<gene>
    <name evidence="2" type="ORF">AAF712_006192</name>
</gene>
<proteinExistence type="predicted"/>
<comment type="caution">
    <text evidence="2">The sequence shown here is derived from an EMBL/GenBank/DDBJ whole genome shotgun (WGS) entry which is preliminary data.</text>
</comment>
<feature type="compositionally biased region" description="Acidic residues" evidence="1">
    <location>
        <begin position="343"/>
        <end position="356"/>
    </location>
</feature>
<keyword evidence="3" id="KW-1185">Reference proteome</keyword>
<dbReference type="Proteomes" id="UP001437256">
    <property type="component" value="Unassembled WGS sequence"/>
</dbReference>
<accession>A0ABR3A0G7</accession>
<evidence type="ECO:0000313" key="2">
    <source>
        <dbReference type="EMBL" id="KAL0066794.1"/>
    </source>
</evidence>
<name>A0ABR3A0G7_9AGAR</name>
<evidence type="ECO:0000313" key="3">
    <source>
        <dbReference type="Proteomes" id="UP001437256"/>
    </source>
</evidence>
<feature type="region of interest" description="Disordered" evidence="1">
    <location>
        <begin position="341"/>
        <end position="475"/>
    </location>
</feature>
<dbReference type="EMBL" id="JBBXMP010000032">
    <property type="protein sequence ID" value="KAL0066794.1"/>
    <property type="molecule type" value="Genomic_DNA"/>
</dbReference>
<feature type="compositionally biased region" description="Low complexity" evidence="1">
    <location>
        <begin position="456"/>
        <end position="469"/>
    </location>
</feature>
<organism evidence="2 3">
    <name type="scientific">Marasmius tenuissimus</name>
    <dbReference type="NCBI Taxonomy" id="585030"/>
    <lineage>
        <taxon>Eukaryota</taxon>
        <taxon>Fungi</taxon>
        <taxon>Dikarya</taxon>
        <taxon>Basidiomycota</taxon>
        <taxon>Agaricomycotina</taxon>
        <taxon>Agaricomycetes</taxon>
        <taxon>Agaricomycetidae</taxon>
        <taxon>Agaricales</taxon>
        <taxon>Marasmiineae</taxon>
        <taxon>Marasmiaceae</taxon>
        <taxon>Marasmius</taxon>
    </lineage>
</organism>
<reference evidence="2 3" key="1">
    <citation type="submission" date="2024-05" db="EMBL/GenBank/DDBJ databases">
        <title>A draft genome resource for the thread blight pathogen Marasmius tenuissimus strain MS-2.</title>
        <authorList>
            <person name="Yulfo-Soto G.E."/>
            <person name="Baruah I.K."/>
            <person name="Amoako-Attah I."/>
            <person name="Bukari Y."/>
            <person name="Meinhardt L.W."/>
            <person name="Bailey B.A."/>
            <person name="Cohen S.P."/>
        </authorList>
    </citation>
    <scope>NUCLEOTIDE SEQUENCE [LARGE SCALE GENOMIC DNA]</scope>
    <source>
        <strain evidence="2 3">MS-2</strain>
    </source>
</reference>
<feature type="compositionally biased region" description="Low complexity" evidence="1">
    <location>
        <begin position="357"/>
        <end position="375"/>
    </location>
</feature>
<sequence length="475" mass="53000">MAQQRTFQIQIADGIVVTLTTCVPGTLEVIFPDLTSDGAPPLLKPVEAQKDYYIPIIIDNPYQPKDYDSQPTPARHLCHQPLQPTHAQLKAALAENNITPLDHAYKLSPSAVPSTFDAYTALVDYEDCMRTYSKPDIFRFPPPDAETIEEPMVWGDQITNLTVDQIVSLLPDETPAGLGWGYTPYASVFYPLLVLQVGGKVTSRDVYELMRERPYSYCPDPPRGRREYAVPGVILDRLLAIGWITDEEAKERWLDVDWFSLRDYRAKKGEEEFYVVKREAKRKMVYDGRMETREAIWRQQRESVEAKRLQLEMGILMREGRTEDDAAGWYERRGFAYMTAPDADGDAVDDGDDATEEAGPSIPYPSKSSPFSPSPVRGKPDLSLLLSAPAGFSNGDIDKMEVSEPDTDVDMDNPSSPSPHSSIPTSPLPDLPIAGSKRKACDSDDDEPSTPKRQKPSSSLLLSTPKTPLDVAVPR</sequence>